<name>A0A9Q0FSJ2_9ROSI</name>
<gene>
    <name evidence="1" type="ORF">Tsubulata_030504</name>
</gene>
<accession>A0A9Q0FSJ2</accession>
<comment type="caution">
    <text evidence="1">The sequence shown here is derived from an EMBL/GenBank/DDBJ whole genome shotgun (WGS) entry which is preliminary data.</text>
</comment>
<protein>
    <submittedName>
        <fullName evidence="1">Uncharacterized protein</fullName>
    </submittedName>
</protein>
<evidence type="ECO:0000313" key="1">
    <source>
        <dbReference type="EMBL" id="KAJ4837033.1"/>
    </source>
</evidence>
<evidence type="ECO:0000313" key="2">
    <source>
        <dbReference type="Proteomes" id="UP001141552"/>
    </source>
</evidence>
<keyword evidence="2" id="KW-1185">Reference proteome</keyword>
<dbReference type="AlphaFoldDB" id="A0A9Q0FSJ2"/>
<sequence length="94" mass="10132">LLFYFSLPQAQQELPNSFSFPFFRASSVISSSSPSQTTTITDDVIAFLPPPSFPVKPRRGLFKGPRGASRGPSRLCTWELARRAGACAAGALVV</sequence>
<reference evidence="1" key="1">
    <citation type="submission" date="2022-02" db="EMBL/GenBank/DDBJ databases">
        <authorList>
            <person name="Henning P.M."/>
            <person name="McCubbin A.G."/>
            <person name="Shore J.S."/>
        </authorList>
    </citation>
    <scope>NUCLEOTIDE SEQUENCE</scope>
    <source>
        <strain evidence="1">F60SS</strain>
        <tissue evidence="1">Leaves</tissue>
    </source>
</reference>
<proteinExistence type="predicted"/>
<feature type="non-terminal residue" evidence="1">
    <location>
        <position position="1"/>
    </location>
</feature>
<organism evidence="1 2">
    <name type="scientific">Turnera subulata</name>
    <dbReference type="NCBI Taxonomy" id="218843"/>
    <lineage>
        <taxon>Eukaryota</taxon>
        <taxon>Viridiplantae</taxon>
        <taxon>Streptophyta</taxon>
        <taxon>Embryophyta</taxon>
        <taxon>Tracheophyta</taxon>
        <taxon>Spermatophyta</taxon>
        <taxon>Magnoliopsida</taxon>
        <taxon>eudicotyledons</taxon>
        <taxon>Gunneridae</taxon>
        <taxon>Pentapetalae</taxon>
        <taxon>rosids</taxon>
        <taxon>fabids</taxon>
        <taxon>Malpighiales</taxon>
        <taxon>Passifloraceae</taxon>
        <taxon>Turnera</taxon>
    </lineage>
</organism>
<dbReference type="Proteomes" id="UP001141552">
    <property type="component" value="Unassembled WGS sequence"/>
</dbReference>
<reference evidence="1" key="2">
    <citation type="journal article" date="2023" name="Plants (Basel)">
        <title>Annotation of the Turnera subulata (Passifloraceae) Draft Genome Reveals the S-Locus Evolved after the Divergence of Turneroideae from Passifloroideae in a Stepwise Manner.</title>
        <authorList>
            <person name="Henning P.M."/>
            <person name="Roalson E.H."/>
            <person name="Mir W."/>
            <person name="McCubbin A.G."/>
            <person name="Shore J.S."/>
        </authorList>
    </citation>
    <scope>NUCLEOTIDE SEQUENCE</scope>
    <source>
        <strain evidence="1">F60SS</strain>
    </source>
</reference>
<dbReference type="EMBL" id="JAKUCV010003959">
    <property type="protein sequence ID" value="KAJ4837033.1"/>
    <property type="molecule type" value="Genomic_DNA"/>
</dbReference>